<protein>
    <submittedName>
        <fullName evidence="2">Bifunctional DNA primase/polymerase</fullName>
    </submittedName>
</protein>
<accession>A0A929G2A6</accession>
<dbReference type="EMBL" id="JADEYC010000021">
    <property type="protein sequence ID" value="MBE9375578.1"/>
    <property type="molecule type" value="Genomic_DNA"/>
</dbReference>
<sequence>MTTTSATAQTRDWALCLADLGWHVFPLRPGTKTPALHGHRTCPGTGICADEHQGWEQRATTHLTRVRTCWSSGGYNIAIATGPSGLLVVDCDQPGHEHRMPDRWATLGIRTGTEVLGRVSYM</sequence>
<organism evidence="2 3">
    <name type="scientific">Saccharopolyspora montiporae</name>
    <dbReference type="NCBI Taxonomy" id="2781240"/>
    <lineage>
        <taxon>Bacteria</taxon>
        <taxon>Bacillati</taxon>
        <taxon>Actinomycetota</taxon>
        <taxon>Actinomycetes</taxon>
        <taxon>Pseudonocardiales</taxon>
        <taxon>Pseudonocardiaceae</taxon>
        <taxon>Saccharopolyspora</taxon>
    </lineage>
</organism>
<gene>
    <name evidence="2" type="ORF">IQ251_14085</name>
</gene>
<dbReference type="RefSeq" id="WP_193929011.1">
    <property type="nucleotide sequence ID" value="NZ_JADEYC010000021.1"/>
</dbReference>
<dbReference type="Pfam" id="PF09250">
    <property type="entry name" value="Prim-Pol"/>
    <property type="match status" value="1"/>
</dbReference>
<proteinExistence type="predicted"/>
<evidence type="ECO:0000313" key="2">
    <source>
        <dbReference type="EMBL" id="MBE9375578.1"/>
    </source>
</evidence>
<feature type="domain" description="DNA primase/polymerase bifunctional N-terminal" evidence="1">
    <location>
        <begin position="15"/>
        <end position="95"/>
    </location>
</feature>
<reference evidence="2" key="1">
    <citation type="submission" date="2020-10" db="EMBL/GenBank/DDBJ databases">
        <title>Diversity and distribution of actinomycetes associated with coral in the coast of Hainan.</title>
        <authorList>
            <person name="Li F."/>
        </authorList>
    </citation>
    <scope>NUCLEOTIDE SEQUENCE</scope>
    <source>
        <strain evidence="2">HNM0983</strain>
    </source>
</reference>
<keyword evidence="3" id="KW-1185">Reference proteome</keyword>
<dbReference type="AlphaFoldDB" id="A0A929G2A6"/>
<dbReference type="SUPFAM" id="SSF56747">
    <property type="entry name" value="Prim-pol domain"/>
    <property type="match status" value="1"/>
</dbReference>
<dbReference type="InterPro" id="IPR015330">
    <property type="entry name" value="DNA_primase/pol_bifunc_N"/>
</dbReference>
<name>A0A929G2A6_9PSEU</name>
<evidence type="ECO:0000259" key="1">
    <source>
        <dbReference type="Pfam" id="PF09250"/>
    </source>
</evidence>
<evidence type="ECO:0000313" key="3">
    <source>
        <dbReference type="Proteomes" id="UP000598360"/>
    </source>
</evidence>
<dbReference type="Proteomes" id="UP000598360">
    <property type="component" value="Unassembled WGS sequence"/>
</dbReference>
<comment type="caution">
    <text evidence="2">The sequence shown here is derived from an EMBL/GenBank/DDBJ whole genome shotgun (WGS) entry which is preliminary data.</text>
</comment>